<dbReference type="SUPFAM" id="SSF52540">
    <property type="entry name" value="P-loop containing nucleoside triphosphate hydrolases"/>
    <property type="match status" value="1"/>
</dbReference>
<reference evidence="4" key="1">
    <citation type="journal article" date="2020" name="Stud. Mycol.">
        <title>101 Dothideomycetes genomes: a test case for predicting lifestyles and emergence of pathogens.</title>
        <authorList>
            <person name="Haridas S."/>
            <person name="Albert R."/>
            <person name="Binder M."/>
            <person name="Bloem J."/>
            <person name="Labutti K."/>
            <person name="Salamov A."/>
            <person name="Andreopoulos B."/>
            <person name="Baker S."/>
            <person name="Barry K."/>
            <person name="Bills G."/>
            <person name="Bluhm B."/>
            <person name="Cannon C."/>
            <person name="Castanera R."/>
            <person name="Culley D."/>
            <person name="Daum C."/>
            <person name="Ezra D."/>
            <person name="Gonzalez J."/>
            <person name="Henrissat B."/>
            <person name="Kuo A."/>
            <person name="Liang C."/>
            <person name="Lipzen A."/>
            <person name="Lutzoni F."/>
            <person name="Magnuson J."/>
            <person name="Mondo S."/>
            <person name="Nolan M."/>
            <person name="Ohm R."/>
            <person name="Pangilinan J."/>
            <person name="Park H.-J."/>
            <person name="Ramirez L."/>
            <person name="Alfaro M."/>
            <person name="Sun H."/>
            <person name="Tritt A."/>
            <person name="Yoshinaga Y."/>
            <person name="Zwiers L.-H."/>
            <person name="Turgeon B."/>
            <person name="Goodwin S."/>
            <person name="Spatafora J."/>
            <person name="Crous P."/>
            <person name="Grigoriev I."/>
        </authorList>
    </citation>
    <scope>NUCLEOTIDE SEQUENCE</scope>
    <source>
        <strain evidence="4">CBS 690.94</strain>
    </source>
</reference>
<sequence>MSSTSSKRSGSIRRRLSLRLNRFRRRFQPRADDTRPSQRSGVNLSAPNFDDSQSPDQVDNAPTGSTATEYVGPRALSVRSDPHASHPGQESTNRLTVDNISGVNTFSDIWSAAYREAIDSLGEDVDVAILMGQNAAQLLEELEGTENASAQESAFLRGVAYLRSIQVPLERFKLALDLASPLSSLDPTATTVFGVVRSVTAIAITFATADLEFAKQIGDMLEQISYIDDCDTLGQRTNKTDIHEALVSVYRKILEFYTAAHEILTRKGVKLAMKMVLETDRLPNIVKEFLKHAETLRKLIEKATWEIVEDIKTMLYDREIARWLNSGKMDLQSRYHARLQDLRTDEACEFLLEDPKFANWYRASNPKWLVILGNMGCGKTVAMNFLVDELTSRNEHQLPRPKVCYYYCRDDEAGQAVHIFSALVLALLEQLSGLKKTFYEWYRENQASGILVPASNPRKLEEFLETVLGTLDRLVFIVIDGLDECDRASRKVLLELLRNLSQKTPRLRIVLSSRPEEEILEQLDGTTKIDISSDVRRDAVIVRHTVETQLSHLSADVKGLVIEKLSRLAQGSAIWTKMVVELIEIRRIKALGPMQTFLDEMSLPGQLSSLYITLLSRSSSNDAENYELAVLALEILAIACRPLSIQELAWAVALAASQHEVTTVAALAQLVDHQRLMSLIHPFITRIDFSDTKKRQVQLVHQSVKEFVVRGEPRLQGFATLPAPDRAISRYHIDGLEAFILDLCIKYLLLEEIGSSNLFSDEQIAIDELPQEVDLFNDRESFEYDPHCTWEVWEENMIRYDPNERGFGEFFVYASSHWLKHFGAIESGPLPCLAQIEKLCQPGSTRLHNWISQNCRPDCAIKARFEFDSHLYDPLSITSLYGSDAILRDMLKRSNFEKDKYFSLPAIGAADQIMQWGDLSRLRMLFLEGKFSHELRNLDFFRLIIKRWSDFGARHENWEVAFDLVNEVLDTLVKEQWGNELLCIAARAGCIPMVQNLLKRARDNKELRTELLRGLPSIGEAVSRNHTDVVECLLREEGFDAHLQYLNSRGENVLHMAAGPCNPAMFLLLVPRLQKSLHQTDSQGDTALMRIVKSLAEPRRRYESARVLLSYADENNHIDDGQEGPLQAAVQLGDIDMCHLLICEGRMNPLSALVRSHDGQLIIKNRPWTNEQSILQLLRKYAPIVSTN</sequence>
<dbReference type="InterPro" id="IPR002110">
    <property type="entry name" value="Ankyrin_rpt"/>
</dbReference>
<feature type="domain" description="NACHT" evidence="3">
    <location>
        <begin position="367"/>
        <end position="515"/>
    </location>
</feature>
<dbReference type="PROSITE" id="PS50837">
    <property type="entry name" value="NACHT"/>
    <property type="match status" value="1"/>
</dbReference>
<feature type="region of interest" description="Disordered" evidence="2">
    <location>
        <begin position="1"/>
        <end position="68"/>
    </location>
</feature>
<dbReference type="Pfam" id="PF12796">
    <property type="entry name" value="Ank_2"/>
    <property type="match status" value="1"/>
</dbReference>
<dbReference type="PANTHER" id="PTHR10039:SF10">
    <property type="entry name" value="NACHT DOMAIN-CONTAINING PROTEIN"/>
    <property type="match status" value="1"/>
</dbReference>
<evidence type="ECO:0000313" key="5">
    <source>
        <dbReference type="Proteomes" id="UP000799764"/>
    </source>
</evidence>
<dbReference type="InterPro" id="IPR027417">
    <property type="entry name" value="P-loop_NTPase"/>
</dbReference>
<dbReference type="OrthoDB" id="62952at2759"/>
<keyword evidence="1" id="KW-0677">Repeat</keyword>
<dbReference type="InterPro" id="IPR036770">
    <property type="entry name" value="Ankyrin_rpt-contain_sf"/>
</dbReference>
<evidence type="ECO:0000313" key="4">
    <source>
        <dbReference type="EMBL" id="KAF2440432.1"/>
    </source>
</evidence>
<evidence type="ECO:0000256" key="2">
    <source>
        <dbReference type="SAM" id="MobiDB-lite"/>
    </source>
</evidence>
<proteinExistence type="predicted"/>
<feature type="compositionally biased region" description="Basic residues" evidence="2">
    <location>
        <begin position="10"/>
        <end position="28"/>
    </location>
</feature>
<dbReference type="SUPFAM" id="SSF48403">
    <property type="entry name" value="Ankyrin repeat"/>
    <property type="match status" value="1"/>
</dbReference>
<feature type="region of interest" description="Disordered" evidence="2">
    <location>
        <begin position="77"/>
        <end position="96"/>
    </location>
</feature>
<gene>
    <name evidence="4" type="ORF">P171DRAFT_394849</name>
</gene>
<dbReference type="Gene3D" id="1.25.40.20">
    <property type="entry name" value="Ankyrin repeat-containing domain"/>
    <property type="match status" value="1"/>
</dbReference>
<protein>
    <recommendedName>
        <fullName evidence="3">NACHT domain-containing protein</fullName>
    </recommendedName>
</protein>
<dbReference type="SMART" id="SM00248">
    <property type="entry name" value="ANK"/>
    <property type="match status" value="5"/>
</dbReference>
<evidence type="ECO:0000259" key="3">
    <source>
        <dbReference type="PROSITE" id="PS50837"/>
    </source>
</evidence>
<evidence type="ECO:0000256" key="1">
    <source>
        <dbReference type="ARBA" id="ARBA00022737"/>
    </source>
</evidence>
<dbReference type="EMBL" id="MU001507">
    <property type="protein sequence ID" value="KAF2440432.1"/>
    <property type="molecule type" value="Genomic_DNA"/>
</dbReference>
<dbReference type="PANTHER" id="PTHR10039">
    <property type="entry name" value="AMELOGENIN"/>
    <property type="match status" value="1"/>
</dbReference>
<dbReference type="InterPro" id="IPR056884">
    <property type="entry name" value="NPHP3-like_N"/>
</dbReference>
<dbReference type="Pfam" id="PF24883">
    <property type="entry name" value="NPHP3_N"/>
    <property type="match status" value="1"/>
</dbReference>
<name>A0A9P4PAN7_9PLEO</name>
<dbReference type="Gene3D" id="3.40.50.300">
    <property type="entry name" value="P-loop containing nucleotide triphosphate hydrolases"/>
    <property type="match status" value="1"/>
</dbReference>
<organism evidence="4 5">
    <name type="scientific">Karstenula rhodostoma CBS 690.94</name>
    <dbReference type="NCBI Taxonomy" id="1392251"/>
    <lineage>
        <taxon>Eukaryota</taxon>
        <taxon>Fungi</taxon>
        <taxon>Dikarya</taxon>
        <taxon>Ascomycota</taxon>
        <taxon>Pezizomycotina</taxon>
        <taxon>Dothideomycetes</taxon>
        <taxon>Pleosporomycetidae</taxon>
        <taxon>Pleosporales</taxon>
        <taxon>Massarineae</taxon>
        <taxon>Didymosphaeriaceae</taxon>
        <taxon>Karstenula</taxon>
    </lineage>
</organism>
<comment type="caution">
    <text evidence="4">The sequence shown here is derived from an EMBL/GenBank/DDBJ whole genome shotgun (WGS) entry which is preliminary data.</text>
</comment>
<feature type="compositionally biased region" description="Polar residues" evidence="2">
    <location>
        <begin position="37"/>
        <end position="68"/>
    </location>
</feature>
<dbReference type="AlphaFoldDB" id="A0A9P4PAN7"/>
<keyword evidence="5" id="KW-1185">Reference proteome</keyword>
<accession>A0A9P4PAN7</accession>
<dbReference type="InterPro" id="IPR007111">
    <property type="entry name" value="NACHT_NTPase"/>
</dbReference>
<dbReference type="Proteomes" id="UP000799764">
    <property type="component" value="Unassembled WGS sequence"/>
</dbReference>